<dbReference type="InterPro" id="IPR006439">
    <property type="entry name" value="HAD-SF_hydro_IA"/>
</dbReference>
<dbReference type="SUPFAM" id="SSF56784">
    <property type="entry name" value="HAD-like"/>
    <property type="match status" value="1"/>
</dbReference>
<proteinExistence type="predicted"/>
<dbReference type="InterPro" id="IPR050155">
    <property type="entry name" value="HAD-like_hydrolase_sf"/>
</dbReference>
<dbReference type="GO" id="GO:0008967">
    <property type="term" value="F:phosphoglycolate phosphatase activity"/>
    <property type="evidence" value="ECO:0007669"/>
    <property type="project" value="TreeGrafter"/>
</dbReference>
<reference evidence="1" key="1">
    <citation type="submission" date="2020-10" db="EMBL/GenBank/DDBJ databases">
        <authorList>
            <person name="Kikuchi T."/>
        </authorList>
    </citation>
    <scope>NUCLEOTIDE SEQUENCE</scope>
    <source>
        <strain evidence="1">NKZ352</strain>
    </source>
</reference>
<dbReference type="Proteomes" id="UP000835052">
    <property type="component" value="Unassembled WGS sequence"/>
</dbReference>
<dbReference type="NCBIfam" id="TIGR01549">
    <property type="entry name" value="HAD-SF-IA-v1"/>
    <property type="match status" value="1"/>
</dbReference>
<dbReference type="EMBL" id="CAJGYM010000009">
    <property type="protein sequence ID" value="CAD6188847.1"/>
    <property type="molecule type" value="Genomic_DNA"/>
</dbReference>
<evidence type="ECO:0000313" key="1">
    <source>
        <dbReference type="EMBL" id="CAD6188847.1"/>
    </source>
</evidence>
<keyword evidence="2" id="KW-1185">Reference proteome</keyword>
<dbReference type="InterPro" id="IPR023214">
    <property type="entry name" value="HAD_sf"/>
</dbReference>
<dbReference type="Gene3D" id="3.40.50.1000">
    <property type="entry name" value="HAD superfamily/HAD-like"/>
    <property type="match status" value="1"/>
</dbReference>
<dbReference type="AlphaFoldDB" id="A0A8S1H0B5"/>
<dbReference type="InterPro" id="IPR036412">
    <property type="entry name" value="HAD-like_sf"/>
</dbReference>
<name>A0A8S1H0B5_9PELO</name>
<accession>A0A8S1H0B5</accession>
<dbReference type="GO" id="GO:0006281">
    <property type="term" value="P:DNA repair"/>
    <property type="evidence" value="ECO:0007669"/>
    <property type="project" value="TreeGrafter"/>
</dbReference>
<dbReference type="PANTHER" id="PTHR43434:SF27">
    <property type="entry name" value="PHOSPHOGLYCOLATE PHOSPHATASE"/>
    <property type="match status" value="1"/>
</dbReference>
<dbReference type="SFLD" id="SFLDS00003">
    <property type="entry name" value="Haloacid_Dehalogenase"/>
    <property type="match status" value="1"/>
</dbReference>
<protein>
    <submittedName>
        <fullName evidence="1">Uncharacterized protein</fullName>
    </submittedName>
</protein>
<evidence type="ECO:0000313" key="2">
    <source>
        <dbReference type="Proteomes" id="UP000835052"/>
    </source>
</evidence>
<organism evidence="1 2">
    <name type="scientific">Caenorhabditis auriculariae</name>
    <dbReference type="NCBI Taxonomy" id="2777116"/>
    <lineage>
        <taxon>Eukaryota</taxon>
        <taxon>Metazoa</taxon>
        <taxon>Ecdysozoa</taxon>
        <taxon>Nematoda</taxon>
        <taxon>Chromadorea</taxon>
        <taxon>Rhabditida</taxon>
        <taxon>Rhabditina</taxon>
        <taxon>Rhabditomorpha</taxon>
        <taxon>Rhabditoidea</taxon>
        <taxon>Rhabditidae</taxon>
        <taxon>Peloderinae</taxon>
        <taxon>Caenorhabditis</taxon>
    </lineage>
</organism>
<sequence length="291" mass="31671">MYFSGTWALLDSKMLTKTSAALLSTIRKACEGSTRTSANVSVRKPRVFEGGHFSARLGASQPSLVIFDKDGTLLCFHTIIESSVGLSLFKDIYRVLGLCPIENKVKPGLLAEGTMGQITAEISSILTKNGIPSLEARQLVIDSMKNANERSVSPQNVKEIYDTFALFTRLKQFGTKIAVCTADNRKSTLHALERLQVNDLVDFLVCGDDLNTIPKPHPHNARRICESLDIHPSEAIMVGDTRVDIEMAHSAGLGAAVGVLSGVGCKQHLYKADVLLNNVGDIIDAFYDNYS</sequence>
<dbReference type="PANTHER" id="PTHR43434">
    <property type="entry name" value="PHOSPHOGLYCOLATE PHOSPHATASE"/>
    <property type="match status" value="1"/>
</dbReference>
<comment type="caution">
    <text evidence="1">The sequence shown here is derived from an EMBL/GenBank/DDBJ whole genome shotgun (WGS) entry which is preliminary data.</text>
</comment>
<gene>
    <name evidence="1" type="ORF">CAUJ_LOCUS4766</name>
</gene>
<dbReference type="InterPro" id="IPR041492">
    <property type="entry name" value="HAD_2"/>
</dbReference>
<dbReference type="Pfam" id="PF13419">
    <property type="entry name" value="HAD_2"/>
    <property type="match status" value="1"/>
</dbReference>
<dbReference type="OrthoDB" id="269227at2759"/>
<dbReference type="SFLD" id="SFLDG01129">
    <property type="entry name" value="C1.5:_HAD__Beta-PGM__Phosphata"/>
    <property type="match status" value="1"/>
</dbReference>